<organism evidence="2 3">
    <name type="scientific">Ridgeia piscesae</name>
    <name type="common">Tubeworm</name>
    <dbReference type="NCBI Taxonomy" id="27915"/>
    <lineage>
        <taxon>Eukaryota</taxon>
        <taxon>Metazoa</taxon>
        <taxon>Spiralia</taxon>
        <taxon>Lophotrochozoa</taxon>
        <taxon>Annelida</taxon>
        <taxon>Polychaeta</taxon>
        <taxon>Sedentaria</taxon>
        <taxon>Canalipalpata</taxon>
        <taxon>Sabellida</taxon>
        <taxon>Siboglinidae</taxon>
        <taxon>Ridgeia</taxon>
    </lineage>
</organism>
<protein>
    <recommendedName>
        <fullName evidence="1">Nucleotide-diphospho-sugar transferase domain-containing protein</fullName>
    </recommendedName>
</protein>
<dbReference type="Proteomes" id="UP001209878">
    <property type="component" value="Unassembled WGS sequence"/>
</dbReference>
<accession>A0AAD9NM61</accession>
<dbReference type="PANTHER" id="PTHR47032">
    <property type="entry name" value="UDP-D-XYLOSE:L-FUCOSE ALPHA-1,3-D-XYLOSYLTRANSFERASE-RELATED"/>
    <property type="match status" value="1"/>
</dbReference>
<dbReference type="PANTHER" id="PTHR47032:SF1">
    <property type="entry name" value="UDP-D-XYLOSE:L-FUCOSE ALPHA-1,3-D-XYLOSYLTRANSFERASE-RELATED"/>
    <property type="match status" value="1"/>
</dbReference>
<dbReference type="AlphaFoldDB" id="A0AAD9NM61"/>
<comment type="caution">
    <text evidence="2">The sequence shown here is derived from an EMBL/GenBank/DDBJ whole genome shotgun (WGS) entry which is preliminary data.</text>
</comment>
<feature type="domain" description="Nucleotide-diphospho-sugar transferase" evidence="1">
    <location>
        <begin position="79"/>
        <end position="272"/>
    </location>
</feature>
<dbReference type="GO" id="GO:0016757">
    <property type="term" value="F:glycosyltransferase activity"/>
    <property type="evidence" value="ECO:0007669"/>
    <property type="project" value="TreeGrafter"/>
</dbReference>
<proteinExistence type="predicted"/>
<name>A0AAD9NM61_RIDPI</name>
<dbReference type="Pfam" id="PF03407">
    <property type="entry name" value="Nucleotid_trans"/>
    <property type="match status" value="1"/>
</dbReference>
<gene>
    <name evidence="2" type="ORF">NP493_978g00057</name>
</gene>
<evidence type="ECO:0000313" key="3">
    <source>
        <dbReference type="Proteomes" id="UP001209878"/>
    </source>
</evidence>
<evidence type="ECO:0000259" key="1">
    <source>
        <dbReference type="Pfam" id="PF03407"/>
    </source>
</evidence>
<dbReference type="EMBL" id="JAODUO010000977">
    <property type="protein sequence ID" value="KAK2172254.1"/>
    <property type="molecule type" value="Genomic_DNA"/>
</dbReference>
<sequence>MVMTSRDAGDDVTEVDVQEVVRSAVGLVEQSGAMSALVGGLRAGADVNGTVMISVVDGKFADFAFNFYTTATRLNLSSVLLCVDRDATVYLRSRQVPCVPFYVRHAVDGAGDFGTLRYNGVTNLKTLAVLCTLHCGYDALVVDVDVSLFADPRPHFRCGACDVHVQMDRAQANSGFAHVRRTPGGVRLYARAWRMYTHYRRASDQTYLNSAMDVLRRDGRLRVRELPVDRFACGYYYFEYDGRHFYNDPPCPGCVMAHSNYIGTVAAKRYRLRENLLWRVEEDGYYTSRETRYLVYDNPYDLAERAMHLEKTALTNAFHLARLTGRVVVLPSFRCCDCSGKVCASARRRCSLLSVLDVKRFEAAVGRRYREHSFLRHPLVEVRLLDASEVLVINTTFYRNRSVPDARPAAVFQSARGRGVNTTELLAWLERFRSSSVLRFHSLYDVFTDVGASTDFTDRSFNCTSYEQWQQQTLDDML</sequence>
<keyword evidence="3" id="KW-1185">Reference proteome</keyword>
<dbReference type="GO" id="GO:0005794">
    <property type="term" value="C:Golgi apparatus"/>
    <property type="evidence" value="ECO:0007669"/>
    <property type="project" value="TreeGrafter"/>
</dbReference>
<dbReference type="InterPro" id="IPR005069">
    <property type="entry name" value="Nucl-diP-sugar_transferase"/>
</dbReference>
<reference evidence="2" key="1">
    <citation type="journal article" date="2023" name="Mol. Biol. Evol.">
        <title>Third-Generation Sequencing Reveals the Adaptive Role of the Epigenome in Three Deep-Sea Polychaetes.</title>
        <authorList>
            <person name="Perez M."/>
            <person name="Aroh O."/>
            <person name="Sun Y."/>
            <person name="Lan Y."/>
            <person name="Juniper S.K."/>
            <person name="Young C.R."/>
            <person name="Angers B."/>
            <person name="Qian P.Y."/>
        </authorList>
    </citation>
    <scope>NUCLEOTIDE SEQUENCE</scope>
    <source>
        <strain evidence="2">R07B-5</strain>
    </source>
</reference>
<evidence type="ECO:0000313" key="2">
    <source>
        <dbReference type="EMBL" id="KAK2172254.1"/>
    </source>
</evidence>
<dbReference type="InterPro" id="IPR052636">
    <property type="entry name" value="UDP-D-xylose:L-fucose_XylT"/>
</dbReference>